<evidence type="ECO:0000313" key="3">
    <source>
        <dbReference type="EMBL" id="TFY60173.1"/>
    </source>
</evidence>
<dbReference type="InterPro" id="IPR055754">
    <property type="entry name" value="DUF7330"/>
</dbReference>
<evidence type="ECO:0000256" key="1">
    <source>
        <dbReference type="SAM" id="MobiDB-lite"/>
    </source>
</evidence>
<comment type="caution">
    <text evidence="3">The sequence shown here is derived from an EMBL/GenBank/DDBJ whole genome shotgun (WGS) entry which is preliminary data.</text>
</comment>
<dbReference type="AlphaFoldDB" id="A0A4Y9YEN3"/>
<organism evidence="3 4">
    <name type="scientific">Dentipellis fragilis</name>
    <dbReference type="NCBI Taxonomy" id="205917"/>
    <lineage>
        <taxon>Eukaryota</taxon>
        <taxon>Fungi</taxon>
        <taxon>Dikarya</taxon>
        <taxon>Basidiomycota</taxon>
        <taxon>Agaricomycotina</taxon>
        <taxon>Agaricomycetes</taxon>
        <taxon>Russulales</taxon>
        <taxon>Hericiaceae</taxon>
        <taxon>Dentipellis</taxon>
    </lineage>
</organism>
<dbReference type="STRING" id="205917.A0A4Y9YEN3"/>
<reference evidence="3 4" key="1">
    <citation type="submission" date="2019-02" db="EMBL/GenBank/DDBJ databases">
        <title>Genome sequencing of the rare red list fungi Dentipellis fragilis.</title>
        <authorList>
            <person name="Buettner E."/>
            <person name="Kellner H."/>
        </authorList>
    </citation>
    <scope>NUCLEOTIDE SEQUENCE [LARGE SCALE GENOMIC DNA]</scope>
    <source>
        <strain evidence="3 4">DSM 105465</strain>
    </source>
</reference>
<evidence type="ECO:0000313" key="4">
    <source>
        <dbReference type="Proteomes" id="UP000298327"/>
    </source>
</evidence>
<feature type="domain" description="DUF7330" evidence="2">
    <location>
        <begin position="365"/>
        <end position="577"/>
    </location>
</feature>
<feature type="compositionally biased region" description="Pro residues" evidence="1">
    <location>
        <begin position="51"/>
        <end position="61"/>
    </location>
</feature>
<feature type="region of interest" description="Disordered" evidence="1">
    <location>
        <begin position="329"/>
        <end position="350"/>
    </location>
</feature>
<gene>
    <name evidence="3" type="ORF">EVG20_g7518</name>
</gene>
<accession>A0A4Y9YEN3</accession>
<feature type="compositionally biased region" description="Basic and acidic residues" evidence="1">
    <location>
        <begin position="28"/>
        <end position="44"/>
    </location>
</feature>
<keyword evidence="4" id="KW-1185">Reference proteome</keyword>
<feature type="domain" description="DUF7330" evidence="2">
    <location>
        <begin position="77"/>
        <end position="258"/>
    </location>
</feature>
<dbReference type="Proteomes" id="UP000298327">
    <property type="component" value="Unassembled WGS sequence"/>
</dbReference>
<sequence>MDPEELALIFLHSASSILPSPTMILTTDKEGIPMETKRADHVPSEVEGESQPPPYSPPAPGASPKSSTRPADLPPTNFLYITRQHNNIKGEYLLDIDAPPPPTNALVKNDQCPNSHGGLEHRDNLRLESEHAMVMARIWIADKPERVEESDKRRVRIKLLSTHSKVRGTIHADGPHRPLLSIVAKSTHSTVSLKLPRSFHGQLIIYTVHGRVKLSPDVERRMTTLSEVDGTRVCFVGPRPRHWKTTMQLDGSDIDPKNIAGDGEEVDEAYAGSTYSVVRVWYEDEADPERGPSVFDFVTRLNATMILDVDKTADEQGAAQAAVTNTVDDIPSEEEPHPPPYSPPKSSASPISPPLKFPIDLPPTNFLYIFRPLAAIKGEYLLDINAAPPPTNALVKPDQIADFDGGLVRKDNLRLESTHSSVEGLVWVASDPVRDGESENTTRHARIKLLSTHGSVRGTIHADGPGPHRPLLSVVTRSTYGTVTLKLPRSFHGQLILYTIHGRVKLSPELERRAATLSEVDGTRVCFVGSRPNQWRTTLKLDGTDTDPADIAKGGDLVDEAYAGSAYGTIKVRYEDEDEPEPKGLGMVGSFMKILGLDF</sequence>
<name>A0A4Y9YEN3_9AGAM</name>
<evidence type="ECO:0000259" key="2">
    <source>
        <dbReference type="Pfam" id="PF24016"/>
    </source>
</evidence>
<dbReference type="Pfam" id="PF24016">
    <property type="entry name" value="DUF7330"/>
    <property type="match status" value="2"/>
</dbReference>
<proteinExistence type="predicted"/>
<dbReference type="OrthoDB" id="5289249at2759"/>
<feature type="region of interest" description="Disordered" evidence="1">
    <location>
        <begin position="28"/>
        <end position="76"/>
    </location>
</feature>
<protein>
    <recommendedName>
        <fullName evidence="2">DUF7330 domain-containing protein</fullName>
    </recommendedName>
</protein>
<dbReference type="EMBL" id="SEOQ01000578">
    <property type="protein sequence ID" value="TFY60173.1"/>
    <property type="molecule type" value="Genomic_DNA"/>
</dbReference>